<organism evidence="1 2">
    <name type="scientific">Plasmopara halstedii</name>
    <name type="common">Downy mildew of sunflower</name>
    <dbReference type="NCBI Taxonomy" id="4781"/>
    <lineage>
        <taxon>Eukaryota</taxon>
        <taxon>Sar</taxon>
        <taxon>Stramenopiles</taxon>
        <taxon>Oomycota</taxon>
        <taxon>Peronosporomycetes</taxon>
        <taxon>Peronosporales</taxon>
        <taxon>Peronosporaceae</taxon>
        <taxon>Plasmopara</taxon>
    </lineage>
</organism>
<proteinExistence type="predicted"/>
<dbReference type="GeneID" id="59052644"/>
<keyword evidence="2" id="KW-1185">Reference proteome</keyword>
<dbReference type="EMBL" id="CCYD01000645">
    <property type="protein sequence ID" value="CEG42658.1"/>
    <property type="molecule type" value="Genomic_DNA"/>
</dbReference>
<name>A0A0P1ANT7_PLAHL</name>
<evidence type="ECO:0000313" key="2">
    <source>
        <dbReference type="Proteomes" id="UP000054928"/>
    </source>
</evidence>
<protein>
    <submittedName>
        <fullName evidence="1">Uncharacterized protein</fullName>
    </submittedName>
</protein>
<dbReference type="AlphaFoldDB" id="A0A0P1ANT7"/>
<dbReference type="Proteomes" id="UP000054928">
    <property type="component" value="Unassembled WGS sequence"/>
</dbReference>
<reference evidence="2" key="1">
    <citation type="submission" date="2014-09" db="EMBL/GenBank/DDBJ databases">
        <authorList>
            <person name="Sharma Rahul"/>
            <person name="Thines Marco"/>
        </authorList>
    </citation>
    <scope>NUCLEOTIDE SEQUENCE [LARGE SCALE GENOMIC DNA]</scope>
</reference>
<accession>A0A0P1ANT7</accession>
<evidence type="ECO:0000313" key="1">
    <source>
        <dbReference type="EMBL" id="CEG42658.1"/>
    </source>
</evidence>
<dbReference type="RefSeq" id="XP_036263232.1">
    <property type="nucleotide sequence ID" value="XM_036407538.1"/>
</dbReference>
<sequence length="64" mass="7358">MTPISSHEASSLLLHALLAQSNQALKYQTTKSSYPFHAEQDCMEKIKLLKLKSINLDKFWSEYT</sequence>